<comment type="caution">
    <text evidence="3">The sequence shown here is derived from an EMBL/GenBank/DDBJ whole genome shotgun (WGS) entry which is preliminary data.</text>
</comment>
<dbReference type="AlphaFoldDB" id="A0A2S4VAI5"/>
<proteinExistence type="predicted"/>
<organism evidence="3 4">
    <name type="scientific">Puccinia striiformis</name>
    <dbReference type="NCBI Taxonomy" id="27350"/>
    <lineage>
        <taxon>Eukaryota</taxon>
        <taxon>Fungi</taxon>
        <taxon>Dikarya</taxon>
        <taxon>Basidiomycota</taxon>
        <taxon>Pucciniomycotina</taxon>
        <taxon>Pucciniomycetes</taxon>
        <taxon>Pucciniales</taxon>
        <taxon>Pucciniaceae</taxon>
        <taxon>Puccinia</taxon>
    </lineage>
</organism>
<evidence type="ECO:0000313" key="4">
    <source>
        <dbReference type="Proteomes" id="UP000238274"/>
    </source>
</evidence>
<sequence>MRLYSWFAFSAVSSVQCVVTFPCLAVLRQYPVCTRHATPDEVTDGKGADLIGSSSSKKRPAYDDSNIDESAAQQPHAEEGHEDSFHCNGRTLTTKFASKIAERAYCCGRPVPGRGNDFNVFHMETISLDELQCKNVY</sequence>
<feature type="signal peptide" evidence="2">
    <location>
        <begin position="1"/>
        <end position="17"/>
    </location>
</feature>
<feature type="compositionally biased region" description="Basic and acidic residues" evidence="1">
    <location>
        <begin position="38"/>
        <end position="47"/>
    </location>
</feature>
<feature type="chain" id="PRO_5015770282" description="Secreted protein" evidence="2">
    <location>
        <begin position="18"/>
        <end position="137"/>
    </location>
</feature>
<accession>A0A2S4VAI5</accession>
<keyword evidence="4" id="KW-1185">Reference proteome</keyword>
<gene>
    <name evidence="3" type="ORF">PSHT_10291</name>
</gene>
<name>A0A2S4VAI5_9BASI</name>
<evidence type="ECO:0000256" key="1">
    <source>
        <dbReference type="SAM" id="MobiDB-lite"/>
    </source>
</evidence>
<evidence type="ECO:0000256" key="2">
    <source>
        <dbReference type="SAM" id="SignalP"/>
    </source>
</evidence>
<dbReference type="VEuPathDB" id="FungiDB:PSTT_05792"/>
<keyword evidence="2" id="KW-0732">Signal</keyword>
<feature type="compositionally biased region" description="Basic and acidic residues" evidence="1">
    <location>
        <begin position="76"/>
        <end position="85"/>
    </location>
</feature>
<feature type="region of interest" description="Disordered" evidence="1">
    <location>
        <begin position="38"/>
        <end position="86"/>
    </location>
</feature>
<reference evidence="4" key="3">
    <citation type="journal article" date="2018" name="Mol. Plant Microbe Interact.">
        <title>Genome sequence resources for the wheat stripe rust pathogen (Puccinia striiformis f. sp. tritici) and the barley stripe rust pathogen (Puccinia striiformis f. sp. hordei).</title>
        <authorList>
            <person name="Xia C."/>
            <person name="Wang M."/>
            <person name="Yin C."/>
            <person name="Cornejo O.E."/>
            <person name="Hulbert S.H."/>
            <person name="Chen X."/>
        </authorList>
    </citation>
    <scope>NUCLEOTIDE SEQUENCE [LARGE SCALE GENOMIC DNA]</scope>
    <source>
        <strain evidence="4">93TX-2</strain>
    </source>
</reference>
<evidence type="ECO:0008006" key="5">
    <source>
        <dbReference type="Google" id="ProtNLM"/>
    </source>
</evidence>
<evidence type="ECO:0000313" key="3">
    <source>
        <dbReference type="EMBL" id="POW06552.1"/>
    </source>
</evidence>
<dbReference type="EMBL" id="PKSM01000157">
    <property type="protein sequence ID" value="POW06552.1"/>
    <property type="molecule type" value="Genomic_DNA"/>
</dbReference>
<protein>
    <recommendedName>
        <fullName evidence="5">Secreted protein</fullName>
    </recommendedName>
</protein>
<reference evidence="4" key="2">
    <citation type="journal article" date="2018" name="BMC Genomics">
        <title>Genomic insights into host adaptation between the wheat stripe rust pathogen (Puccinia striiformis f. sp. tritici) and the barley stripe rust pathogen (Puccinia striiformis f. sp. hordei).</title>
        <authorList>
            <person name="Xia C."/>
            <person name="Wang M."/>
            <person name="Yin C."/>
            <person name="Cornejo O.E."/>
            <person name="Hulbert S.H."/>
            <person name="Chen X."/>
        </authorList>
    </citation>
    <scope>NUCLEOTIDE SEQUENCE [LARGE SCALE GENOMIC DNA]</scope>
    <source>
        <strain evidence="4">93TX-2</strain>
    </source>
</reference>
<dbReference type="VEuPathDB" id="FungiDB:PSHT_10291"/>
<dbReference type="Proteomes" id="UP000238274">
    <property type="component" value="Unassembled WGS sequence"/>
</dbReference>
<reference evidence="3 4" key="1">
    <citation type="submission" date="2017-12" db="EMBL/GenBank/DDBJ databases">
        <title>Gene loss provides genomic basis for host adaptation in cereal stripe rust fungi.</title>
        <authorList>
            <person name="Xia C."/>
        </authorList>
    </citation>
    <scope>NUCLEOTIDE SEQUENCE [LARGE SCALE GENOMIC DNA]</scope>
    <source>
        <strain evidence="3 4">93TX-2</strain>
    </source>
</reference>